<gene>
    <name evidence="1" type="ORF">EB796_013008</name>
</gene>
<dbReference type="AlphaFoldDB" id="A0A7J7JRQ9"/>
<sequence>MINNYTTIKQVTTITTISLMDNLLIHISQRSVQWKPATTHPSYFPLFISLIHTGVVYSMSCTELGYEKLNNQLTIRIRVTVRLRLRFTHNITIVEYSVTVPL</sequence>
<organism evidence="1 2">
    <name type="scientific">Bugula neritina</name>
    <name type="common">Brown bryozoan</name>
    <name type="synonym">Sertularia neritina</name>
    <dbReference type="NCBI Taxonomy" id="10212"/>
    <lineage>
        <taxon>Eukaryota</taxon>
        <taxon>Metazoa</taxon>
        <taxon>Spiralia</taxon>
        <taxon>Lophotrochozoa</taxon>
        <taxon>Bryozoa</taxon>
        <taxon>Gymnolaemata</taxon>
        <taxon>Cheilostomatida</taxon>
        <taxon>Flustrina</taxon>
        <taxon>Buguloidea</taxon>
        <taxon>Bugulidae</taxon>
        <taxon>Bugula</taxon>
    </lineage>
</organism>
<proteinExistence type="predicted"/>
<accession>A0A7J7JRQ9</accession>
<dbReference type="EMBL" id="VXIV02001926">
    <property type="protein sequence ID" value="KAF6028687.1"/>
    <property type="molecule type" value="Genomic_DNA"/>
</dbReference>
<protein>
    <submittedName>
        <fullName evidence="1">Uncharacterized protein</fullName>
    </submittedName>
</protein>
<evidence type="ECO:0000313" key="1">
    <source>
        <dbReference type="EMBL" id="KAF6028687.1"/>
    </source>
</evidence>
<reference evidence="1" key="1">
    <citation type="submission" date="2020-06" db="EMBL/GenBank/DDBJ databases">
        <title>Draft genome of Bugula neritina, a colonial animal packing powerful symbionts and potential medicines.</title>
        <authorList>
            <person name="Rayko M."/>
        </authorList>
    </citation>
    <scope>NUCLEOTIDE SEQUENCE [LARGE SCALE GENOMIC DNA]</scope>
    <source>
        <strain evidence="1">Kwan_BN1</strain>
    </source>
</reference>
<evidence type="ECO:0000313" key="2">
    <source>
        <dbReference type="Proteomes" id="UP000593567"/>
    </source>
</evidence>
<name>A0A7J7JRQ9_BUGNE</name>
<dbReference type="Proteomes" id="UP000593567">
    <property type="component" value="Unassembled WGS sequence"/>
</dbReference>
<keyword evidence="2" id="KW-1185">Reference proteome</keyword>
<comment type="caution">
    <text evidence="1">The sequence shown here is derived from an EMBL/GenBank/DDBJ whole genome shotgun (WGS) entry which is preliminary data.</text>
</comment>